<sequence>MKKLQRMTKLYKWLLYLIFPYEVIMYIWVFLYGKFTVSNGNTTIYLTTENFSEKVVLVIKLLLLLTDMIPLAFFLYIIALLIKIFDLYTKLEILSSKVISLYKRLGWTIISWTIAGLIIYTLQSFIGNYYMPTDRHISFYINTDDLCKFMFGGGAIIAAYIMQKAKEILDKNNLKLDGTLI</sequence>
<feature type="transmembrane region" description="Helical" evidence="1">
    <location>
        <begin position="55"/>
        <end position="85"/>
    </location>
</feature>
<keyword evidence="1" id="KW-0472">Membrane</keyword>
<reference evidence="2 3" key="1">
    <citation type="submission" date="2017-07" db="EMBL/GenBank/DDBJ databases">
        <title>Complete genome sequences and comparative analysis of the novel pathogen Francisella opportunistica.</title>
        <authorList>
            <person name="Dietrich E.A."/>
            <person name="Kingry L.C."/>
            <person name="Petersen J.M."/>
        </authorList>
    </citation>
    <scope>NUCLEOTIDE SEQUENCE [LARGE SCALE GENOMIC DNA]</scope>
    <source>
        <strain evidence="2 3">14-2155</strain>
    </source>
</reference>
<evidence type="ECO:0000313" key="2">
    <source>
        <dbReference type="EMBL" id="AXH29818.1"/>
    </source>
</evidence>
<keyword evidence="3" id="KW-1185">Reference proteome</keyword>
<dbReference type="AlphaFoldDB" id="A0A345JR72"/>
<protein>
    <recommendedName>
        <fullName evidence="4">DUF2975 domain-containing protein</fullName>
    </recommendedName>
</protein>
<dbReference type="Proteomes" id="UP000253862">
    <property type="component" value="Chromosome"/>
</dbReference>
<evidence type="ECO:0008006" key="4">
    <source>
        <dbReference type="Google" id="ProtNLM"/>
    </source>
</evidence>
<keyword evidence="1" id="KW-0812">Transmembrane</keyword>
<evidence type="ECO:0000313" key="3">
    <source>
        <dbReference type="Proteomes" id="UP000253862"/>
    </source>
</evidence>
<gene>
    <name evidence="2" type="ORF">CGC43_04080</name>
</gene>
<dbReference type="OrthoDB" id="10003979at2"/>
<proteinExistence type="predicted"/>
<name>A0A345JR72_9GAMM</name>
<dbReference type="RefSeq" id="WP_071629088.1">
    <property type="nucleotide sequence ID" value="NZ_CP022375.1"/>
</dbReference>
<feature type="transmembrane region" description="Helical" evidence="1">
    <location>
        <begin position="146"/>
        <end position="162"/>
    </location>
</feature>
<feature type="transmembrane region" description="Helical" evidence="1">
    <location>
        <begin position="12"/>
        <end position="35"/>
    </location>
</feature>
<evidence type="ECO:0000256" key="1">
    <source>
        <dbReference type="SAM" id="Phobius"/>
    </source>
</evidence>
<accession>A0A345JR72</accession>
<feature type="transmembrane region" description="Helical" evidence="1">
    <location>
        <begin position="105"/>
        <end position="126"/>
    </location>
</feature>
<dbReference type="EMBL" id="CP022375">
    <property type="protein sequence ID" value="AXH29818.1"/>
    <property type="molecule type" value="Genomic_DNA"/>
</dbReference>
<keyword evidence="1" id="KW-1133">Transmembrane helix</keyword>
<organism evidence="2 3">
    <name type="scientific">Francisella opportunistica</name>
    <dbReference type="NCBI Taxonomy" id="2016517"/>
    <lineage>
        <taxon>Bacteria</taxon>
        <taxon>Pseudomonadati</taxon>
        <taxon>Pseudomonadota</taxon>
        <taxon>Gammaproteobacteria</taxon>
        <taxon>Thiotrichales</taxon>
        <taxon>Francisellaceae</taxon>
        <taxon>Francisella</taxon>
    </lineage>
</organism>